<dbReference type="AlphaFoldDB" id="A0A9P0NCB6"/>
<evidence type="ECO:0000313" key="3">
    <source>
        <dbReference type="EMBL" id="CAH1711580.1"/>
    </source>
</evidence>
<dbReference type="EMBL" id="OU899034">
    <property type="protein sequence ID" value="CAH1711580.1"/>
    <property type="molecule type" value="Genomic_DNA"/>
</dbReference>
<accession>A0A9P0NCB6</accession>
<evidence type="ECO:0000256" key="1">
    <source>
        <dbReference type="SAM" id="Coils"/>
    </source>
</evidence>
<organism evidence="3 4">
    <name type="scientific">Aphis gossypii</name>
    <name type="common">Cotton aphid</name>
    <dbReference type="NCBI Taxonomy" id="80765"/>
    <lineage>
        <taxon>Eukaryota</taxon>
        <taxon>Metazoa</taxon>
        <taxon>Ecdysozoa</taxon>
        <taxon>Arthropoda</taxon>
        <taxon>Hexapoda</taxon>
        <taxon>Insecta</taxon>
        <taxon>Pterygota</taxon>
        <taxon>Neoptera</taxon>
        <taxon>Paraneoptera</taxon>
        <taxon>Hemiptera</taxon>
        <taxon>Sternorrhyncha</taxon>
        <taxon>Aphidomorpha</taxon>
        <taxon>Aphidoidea</taxon>
        <taxon>Aphididae</taxon>
        <taxon>Aphidini</taxon>
        <taxon>Aphis</taxon>
        <taxon>Aphis</taxon>
    </lineage>
</organism>
<name>A0A9P0NCB6_APHGO</name>
<evidence type="ECO:0000256" key="2">
    <source>
        <dbReference type="SAM" id="MobiDB-lite"/>
    </source>
</evidence>
<feature type="region of interest" description="Disordered" evidence="2">
    <location>
        <begin position="190"/>
        <end position="251"/>
    </location>
</feature>
<reference evidence="3" key="1">
    <citation type="submission" date="2022-02" db="EMBL/GenBank/DDBJ databases">
        <authorList>
            <person name="King R."/>
        </authorList>
    </citation>
    <scope>NUCLEOTIDE SEQUENCE</scope>
</reference>
<feature type="coiled-coil region" evidence="1">
    <location>
        <begin position="111"/>
        <end position="138"/>
    </location>
</feature>
<feature type="compositionally biased region" description="Low complexity" evidence="2">
    <location>
        <begin position="191"/>
        <end position="205"/>
    </location>
</feature>
<keyword evidence="4" id="KW-1185">Reference proteome</keyword>
<sequence>MNGETFHDAKTGNELPNINIDVPTNILEQKVKTLEEPYRVEKDTQTHRELQLHRFQEPCMMQLAQAYDINKTDTCKLLEIVQKLQNTVEKQKFIVENKNNCEDIQYLKLDMITVKNNLNKLITNIDDLRNKMMFIERTIEIRNNKFSKLKNRIGILEKEVTKNTTHIIEMNYSYQTLMFTSMNFGAGRDVSSPLNTSTSSSASLNLPPPPTSPPPPPTPPPPPPPPSLPLTTKTGIETSRKVVHETTANTSKAAMKTEKGYFRIPITEEILKSVVLKPPGQWTAGKKCSAK</sequence>
<proteinExistence type="predicted"/>
<dbReference type="Proteomes" id="UP001154329">
    <property type="component" value="Chromosome 1"/>
</dbReference>
<reference evidence="3" key="2">
    <citation type="submission" date="2022-10" db="EMBL/GenBank/DDBJ databases">
        <authorList>
            <consortium name="ENA_rothamsted_submissions"/>
            <consortium name="culmorum"/>
            <person name="King R."/>
        </authorList>
    </citation>
    <scope>NUCLEOTIDE SEQUENCE</scope>
</reference>
<protein>
    <submittedName>
        <fullName evidence="3">Uncharacterized protein</fullName>
    </submittedName>
</protein>
<keyword evidence="1" id="KW-0175">Coiled coil</keyword>
<evidence type="ECO:0000313" key="4">
    <source>
        <dbReference type="Proteomes" id="UP001154329"/>
    </source>
</evidence>
<gene>
    <name evidence="3" type="ORF">APHIGO_LOCUS1652</name>
</gene>
<feature type="compositionally biased region" description="Pro residues" evidence="2">
    <location>
        <begin position="206"/>
        <end position="228"/>
    </location>
</feature>